<organism evidence="1 2">
    <name type="scientific">Sharpea azabuensis</name>
    <dbReference type="NCBI Taxonomy" id="322505"/>
    <lineage>
        <taxon>Bacteria</taxon>
        <taxon>Bacillati</taxon>
        <taxon>Bacillota</taxon>
        <taxon>Erysipelotrichia</taxon>
        <taxon>Erysipelotrichales</taxon>
        <taxon>Coprobacillaceae</taxon>
        <taxon>Sharpea</taxon>
    </lineage>
</organism>
<dbReference type="EMBL" id="FNYK01000120">
    <property type="protein sequence ID" value="SEJ35282.1"/>
    <property type="molecule type" value="Genomic_DNA"/>
</dbReference>
<accession>A0A1H6YDM0</accession>
<dbReference type="Proteomes" id="UP000183028">
    <property type="component" value="Unassembled WGS sequence"/>
</dbReference>
<evidence type="ECO:0000313" key="1">
    <source>
        <dbReference type="EMBL" id="SEJ35282.1"/>
    </source>
</evidence>
<evidence type="ECO:0000313" key="2">
    <source>
        <dbReference type="Proteomes" id="UP000183028"/>
    </source>
</evidence>
<sequence length="103" mass="12106">MKGCDDMLNIIKEKLDLSPELAKKIDWAKNYTSTSITLEKGHLIRLEPSNLAYVDPHKVIINNYTFLFFNGINSFYVNNLNDRHNLSELENYFKPRIASRNWK</sequence>
<protein>
    <submittedName>
        <fullName evidence="1">Uncharacterized protein</fullName>
    </submittedName>
</protein>
<keyword evidence="2" id="KW-1185">Reference proteome</keyword>
<gene>
    <name evidence="1" type="ORF">SAMN04487834_11209</name>
</gene>
<dbReference type="AlphaFoldDB" id="A0A1H6YDM0"/>
<dbReference type="RefSeq" id="WP_074732908.1">
    <property type="nucleotide sequence ID" value="NZ_FNYK01000120.1"/>
</dbReference>
<reference evidence="2" key="1">
    <citation type="submission" date="2016-10" db="EMBL/GenBank/DDBJ databases">
        <authorList>
            <person name="Varghese N."/>
        </authorList>
    </citation>
    <scope>NUCLEOTIDE SEQUENCE [LARGE SCALE GENOMIC DNA]</scope>
    <source>
        <strain evidence="2">DSM 20406</strain>
    </source>
</reference>
<name>A0A1H6YDM0_9FIRM</name>
<proteinExistence type="predicted"/>